<feature type="transmembrane region" description="Helical" evidence="6">
    <location>
        <begin position="86"/>
        <end position="107"/>
    </location>
</feature>
<protein>
    <recommendedName>
        <fullName evidence="7">Major facilitator superfamily (MFS) profile domain-containing protein</fullName>
    </recommendedName>
</protein>
<dbReference type="FunFam" id="1.20.1250.20:FF:000057">
    <property type="entry name" value="MFS general substrate transporter"/>
    <property type="match status" value="1"/>
</dbReference>
<keyword evidence="4 6" id="KW-1133">Transmembrane helix</keyword>
<dbReference type="GO" id="GO:0016020">
    <property type="term" value="C:membrane"/>
    <property type="evidence" value="ECO:0007669"/>
    <property type="project" value="UniProtKB-SubCell"/>
</dbReference>
<proteinExistence type="predicted"/>
<evidence type="ECO:0000256" key="3">
    <source>
        <dbReference type="ARBA" id="ARBA00022692"/>
    </source>
</evidence>
<comment type="caution">
    <text evidence="8">The sequence shown here is derived from an EMBL/GenBank/DDBJ whole genome shotgun (WGS) entry which is preliminary data.</text>
</comment>
<feature type="transmembrane region" description="Helical" evidence="6">
    <location>
        <begin position="345"/>
        <end position="363"/>
    </location>
</feature>
<dbReference type="AlphaFoldDB" id="A0A9W8L5J0"/>
<feature type="domain" description="Major facilitator superfamily (MFS) profile" evidence="7">
    <location>
        <begin position="48"/>
        <end position="460"/>
    </location>
</feature>
<dbReference type="Proteomes" id="UP001151516">
    <property type="component" value="Unassembled WGS sequence"/>
</dbReference>
<gene>
    <name evidence="8" type="ORF">IWW39_000339</name>
</gene>
<feature type="transmembrane region" description="Helical" evidence="6">
    <location>
        <begin position="48"/>
        <end position="66"/>
    </location>
</feature>
<dbReference type="EMBL" id="JANBTX010000005">
    <property type="protein sequence ID" value="KAJ2690980.1"/>
    <property type="molecule type" value="Genomic_DNA"/>
</dbReference>
<accession>A0A9W8L5J0</accession>
<dbReference type="InterPro" id="IPR020846">
    <property type="entry name" value="MFS_dom"/>
</dbReference>
<comment type="subcellular location">
    <subcellularLocation>
        <location evidence="1">Membrane</location>
        <topology evidence="1">Multi-pass membrane protein</topology>
    </subcellularLocation>
</comment>
<dbReference type="SUPFAM" id="SSF103473">
    <property type="entry name" value="MFS general substrate transporter"/>
    <property type="match status" value="1"/>
</dbReference>
<feature type="transmembrane region" description="Helical" evidence="6">
    <location>
        <begin position="114"/>
        <end position="132"/>
    </location>
</feature>
<evidence type="ECO:0000256" key="4">
    <source>
        <dbReference type="ARBA" id="ARBA00022989"/>
    </source>
</evidence>
<evidence type="ECO:0000259" key="7">
    <source>
        <dbReference type="PROSITE" id="PS50850"/>
    </source>
</evidence>
<dbReference type="Pfam" id="PF07690">
    <property type="entry name" value="MFS_1"/>
    <property type="match status" value="1"/>
</dbReference>
<feature type="transmembrane region" description="Helical" evidence="6">
    <location>
        <begin position="207"/>
        <end position="229"/>
    </location>
</feature>
<organism evidence="8 9">
    <name type="scientific">Coemansia spiralis</name>
    <dbReference type="NCBI Taxonomy" id="417178"/>
    <lineage>
        <taxon>Eukaryota</taxon>
        <taxon>Fungi</taxon>
        <taxon>Fungi incertae sedis</taxon>
        <taxon>Zoopagomycota</taxon>
        <taxon>Kickxellomycotina</taxon>
        <taxon>Kickxellomycetes</taxon>
        <taxon>Kickxellales</taxon>
        <taxon>Kickxellaceae</taxon>
        <taxon>Coemansia</taxon>
    </lineage>
</organism>
<feature type="transmembrane region" description="Helical" evidence="6">
    <location>
        <begin position="144"/>
        <end position="166"/>
    </location>
</feature>
<evidence type="ECO:0000313" key="9">
    <source>
        <dbReference type="Proteomes" id="UP001151516"/>
    </source>
</evidence>
<feature type="transmembrane region" description="Helical" evidence="6">
    <location>
        <begin position="433"/>
        <end position="455"/>
    </location>
</feature>
<evidence type="ECO:0000256" key="5">
    <source>
        <dbReference type="ARBA" id="ARBA00023136"/>
    </source>
</evidence>
<dbReference type="Gene3D" id="1.20.1250.20">
    <property type="entry name" value="MFS general substrate transporter like domains"/>
    <property type="match status" value="2"/>
</dbReference>
<dbReference type="PANTHER" id="PTHR43791:SF36">
    <property type="entry name" value="TRANSPORTER, PUTATIVE (AFU_ORTHOLOGUE AFUA_6G08340)-RELATED"/>
    <property type="match status" value="1"/>
</dbReference>
<feature type="transmembrane region" description="Helical" evidence="6">
    <location>
        <begin position="402"/>
        <end position="421"/>
    </location>
</feature>
<dbReference type="GO" id="GO:0022857">
    <property type="term" value="F:transmembrane transporter activity"/>
    <property type="evidence" value="ECO:0007669"/>
    <property type="project" value="InterPro"/>
</dbReference>
<dbReference type="OrthoDB" id="2985014at2759"/>
<keyword evidence="3 6" id="KW-0812">Transmembrane</keyword>
<feature type="transmembrane region" description="Helical" evidence="6">
    <location>
        <begin position="175"/>
        <end position="195"/>
    </location>
</feature>
<dbReference type="PANTHER" id="PTHR43791">
    <property type="entry name" value="PERMEASE-RELATED"/>
    <property type="match status" value="1"/>
</dbReference>
<dbReference type="InterPro" id="IPR036259">
    <property type="entry name" value="MFS_trans_sf"/>
</dbReference>
<feature type="transmembrane region" description="Helical" evidence="6">
    <location>
        <begin position="276"/>
        <end position="299"/>
    </location>
</feature>
<evidence type="ECO:0000256" key="2">
    <source>
        <dbReference type="ARBA" id="ARBA00022448"/>
    </source>
</evidence>
<feature type="transmembrane region" description="Helical" evidence="6">
    <location>
        <begin position="369"/>
        <end position="390"/>
    </location>
</feature>
<dbReference type="InterPro" id="IPR011701">
    <property type="entry name" value="MFS"/>
</dbReference>
<feature type="transmembrane region" description="Helical" evidence="6">
    <location>
        <begin position="311"/>
        <end position="333"/>
    </location>
</feature>
<dbReference type="PROSITE" id="PS50850">
    <property type="entry name" value="MFS"/>
    <property type="match status" value="1"/>
</dbReference>
<evidence type="ECO:0000256" key="1">
    <source>
        <dbReference type="ARBA" id="ARBA00004141"/>
    </source>
</evidence>
<keyword evidence="5 6" id="KW-0472">Membrane</keyword>
<dbReference type="FunFam" id="1.20.1250.20:FF:000013">
    <property type="entry name" value="MFS general substrate transporter"/>
    <property type="match status" value="1"/>
</dbReference>
<evidence type="ECO:0000256" key="6">
    <source>
        <dbReference type="SAM" id="Phobius"/>
    </source>
</evidence>
<keyword evidence="9" id="KW-1185">Reference proteome</keyword>
<reference evidence="8" key="1">
    <citation type="submission" date="2022-07" db="EMBL/GenBank/DDBJ databases">
        <title>Phylogenomic reconstructions and comparative analyses of Kickxellomycotina fungi.</title>
        <authorList>
            <person name="Reynolds N.K."/>
            <person name="Stajich J.E."/>
            <person name="Barry K."/>
            <person name="Grigoriev I.V."/>
            <person name="Crous P."/>
            <person name="Smith M.E."/>
        </authorList>
    </citation>
    <scope>NUCLEOTIDE SEQUENCE</scope>
    <source>
        <strain evidence="8">CBS 109367</strain>
    </source>
</reference>
<keyword evidence="2" id="KW-0813">Transport</keyword>
<evidence type="ECO:0000313" key="8">
    <source>
        <dbReference type="EMBL" id="KAJ2690980.1"/>
    </source>
</evidence>
<sequence>MEEKSTVETRDLPALETGKTSESVVVPASGPEREAIVKRLKLKLDLRLVPYLALLYLFNALDRGNIGNARLAGLEAGTHLSGNDFYNALSFFYFGYTISQIPNMFILKRVTPSVLVGVTMILWGICSTSMAAAKNYSGLVAARFFMGVFEAGIGPAAPIILSFFYLRHELAWRAALFYGSSTFAGAFGGLIAYGVATNLAHERLAAWQLLFIIEGIPTIALGFITIFVLPNSPESLERWFVTPEEKQVAIERSRSGHNADSSLIDKRQLWAALKDYKNLFTCLIYIGLNIPLASFTSFLPTIVKLMGYSEATAQLMTVPPYACAIVCVFAMCWNSDRTQRRGYHVAASASLACLGYILLISSTNVKANYAGACFVAMGLYPVVPLMLSWVANNNVGHTKRAISIAMLNTFGQCFATVGTQIYKNKTAPRFFMGYGVCLAFTAVMIVLSLALSVVLNRENNRREAKHGSPKILSSEEQQAAIDSGIYDDHPSFRYFI</sequence>
<name>A0A9W8L5J0_9FUNG</name>